<feature type="domain" description="DUF4587" evidence="2">
    <location>
        <begin position="29"/>
        <end position="95"/>
    </location>
</feature>
<dbReference type="InterPro" id="IPR027904">
    <property type="entry name" value="DUF4587"/>
</dbReference>
<dbReference type="AlphaFoldDB" id="G1KWY5"/>
<dbReference type="InParanoid" id="G1KWY5"/>
<dbReference type="GeneTree" id="ENSGT00940000168169"/>
<evidence type="ECO:0000313" key="4">
    <source>
        <dbReference type="Proteomes" id="UP000001646"/>
    </source>
</evidence>
<accession>G1KWY5</accession>
<sequence>MISQIPQQPEVTILQQMPWVPSAFPPPNRKEQIREDLMELMMIQNAQMYQVIMNNIAISAVEHFGPNPVQAPNFLWQIEDNEESDPAPRIFHHHYTRYPGTLPFMAWPPTFQRSARQQQYPTIRHVGSDFQTLGRQDGPIVPPPPPPSATGTVSANIPPASEYYDFSEGQR</sequence>
<dbReference type="Ensembl" id="ENSACAT00000025163.3">
    <property type="protein sequence ID" value="ENSACAP00000019686.3"/>
    <property type="gene ID" value="ENSACAG00000026083.3"/>
</dbReference>
<dbReference type="Bgee" id="ENSACAG00000026083">
    <property type="expression patterns" value="Expressed in lung and 2 other cell types or tissues"/>
</dbReference>
<dbReference type="Pfam" id="PF15248">
    <property type="entry name" value="DUF4587"/>
    <property type="match status" value="1"/>
</dbReference>
<keyword evidence="4" id="KW-1185">Reference proteome</keyword>
<dbReference type="HOGENOM" id="CLU_093882_1_0_1"/>
<dbReference type="InterPro" id="IPR038915">
    <property type="entry name" value="PRR29-like"/>
</dbReference>
<protein>
    <recommendedName>
        <fullName evidence="2">DUF4587 domain-containing protein</fullName>
    </recommendedName>
</protein>
<evidence type="ECO:0000256" key="1">
    <source>
        <dbReference type="SAM" id="MobiDB-lite"/>
    </source>
</evidence>
<proteinExistence type="predicted"/>
<reference evidence="3" key="3">
    <citation type="submission" date="2025-09" db="UniProtKB">
        <authorList>
            <consortium name="Ensembl"/>
        </authorList>
    </citation>
    <scope>IDENTIFICATION</scope>
</reference>
<reference evidence="3 4" key="1">
    <citation type="submission" date="2009-12" db="EMBL/GenBank/DDBJ databases">
        <title>The Genome Sequence of Anolis carolinensis (Green Anole Lizard).</title>
        <authorList>
            <consortium name="The Genome Sequencing Platform"/>
            <person name="Di Palma F."/>
            <person name="Alfoldi J."/>
            <person name="Heiman D."/>
            <person name="Young S."/>
            <person name="Grabherr M."/>
            <person name="Johnson J."/>
            <person name="Lander E.S."/>
            <person name="Lindblad-Toh K."/>
        </authorList>
    </citation>
    <scope>NUCLEOTIDE SEQUENCE [LARGE SCALE GENOMIC DNA]</scope>
    <source>
        <strain evidence="3 4">JBL SC #1</strain>
    </source>
</reference>
<feature type="region of interest" description="Disordered" evidence="1">
    <location>
        <begin position="131"/>
        <end position="171"/>
    </location>
</feature>
<evidence type="ECO:0000259" key="2">
    <source>
        <dbReference type="Pfam" id="PF15248"/>
    </source>
</evidence>
<evidence type="ECO:0000313" key="3">
    <source>
        <dbReference type="Ensembl" id="ENSACAP00000019686.3"/>
    </source>
</evidence>
<dbReference type="Proteomes" id="UP000001646">
    <property type="component" value="Chromosome 6"/>
</dbReference>
<name>G1KWY5_ANOCA</name>
<organism evidence="3 4">
    <name type="scientific">Anolis carolinensis</name>
    <name type="common">Green anole</name>
    <name type="synonym">American chameleon</name>
    <dbReference type="NCBI Taxonomy" id="28377"/>
    <lineage>
        <taxon>Eukaryota</taxon>
        <taxon>Metazoa</taxon>
        <taxon>Chordata</taxon>
        <taxon>Craniata</taxon>
        <taxon>Vertebrata</taxon>
        <taxon>Euteleostomi</taxon>
        <taxon>Lepidosauria</taxon>
        <taxon>Squamata</taxon>
        <taxon>Bifurcata</taxon>
        <taxon>Unidentata</taxon>
        <taxon>Episquamata</taxon>
        <taxon>Toxicofera</taxon>
        <taxon>Iguania</taxon>
        <taxon>Dactyloidae</taxon>
        <taxon>Anolis</taxon>
    </lineage>
</organism>
<dbReference type="PANTHER" id="PTHR28604:SF1">
    <property type="entry name" value="PROLINE-RICH PROTEIN 29"/>
    <property type="match status" value="1"/>
</dbReference>
<reference evidence="3" key="2">
    <citation type="submission" date="2025-08" db="UniProtKB">
        <authorList>
            <consortium name="Ensembl"/>
        </authorList>
    </citation>
    <scope>IDENTIFICATION</scope>
</reference>
<dbReference type="eggNOG" id="ENOG502S6FU">
    <property type="taxonomic scope" value="Eukaryota"/>
</dbReference>
<dbReference type="PANTHER" id="PTHR28604">
    <property type="match status" value="1"/>
</dbReference>